<evidence type="ECO:0000313" key="1">
    <source>
        <dbReference type="EMBL" id="UXH78609.1"/>
    </source>
</evidence>
<evidence type="ECO:0000313" key="2">
    <source>
        <dbReference type="Proteomes" id="UP001064933"/>
    </source>
</evidence>
<dbReference type="EMBL" id="CP104562">
    <property type="protein sequence ID" value="UXH78609.1"/>
    <property type="molecule type" value="Genomic_DNA"/>
</dbReference>
<organism evidence="1 2">
    <name type="scientific">Roseateles amylovorans</name>
    <dbReference type="NCBI Taxonomy" id="2978473"/>
    <lineage>
        <taxon>Bacteria</taxon>
        <taxon>Pseudomonadati</taxon>
        <taxon>Pseudomonadota</taxon>
        <taxon>Betaproteobacteria</taxon>
        <taxon>Burkholderiales</taxon>
        <taxon>Sphaerotilaceae</taxon>
        <taxon>Roseateles</taxon>
    </lineage>
</organism>
<reference evidence="1" key="1">
    <citation type="submission" date="2022-10" db="EMBL/GenBank/DDBJ databases">
        <title>Characterization and whole genome sequencing of a new Roseateles species, isolated from fresh water.</title>
        <authorList>
            <person name="Guliayeva D.Y."/>
            <person name="Akhremchuk A.E."/>
            <person name="Sikolenko M.A."/>
            <person name="Valentovich L.N."/>
            <person name="Sidarenka A.V."/>
        </authorList>
    </citation>
    <scope>NUCLEOTIDE SEQUENCE</scope>
    <source>
        <strain evidence="1">BIM B-1768</strain>
    </source>
</reference>
<dbReference type="RefSeq" id="WP_261758440.1">
    <property type="nucleotide sequence ID" value="NZ_CP104562.2"/>
</dbReference>
<dbReference type="Proteomes" id="UP001064933">
    <property type="component" value="Chromosome"/>
</dbReference>
<accession>A0ABY6B1N3</accession>
<sequence length="74" mass="8081">MSPLIHKSLTWSIVGTVVLMSAWLADNVQDAHDRSRFRPGFALKDSARPAPTASTLAAALPQAREDRVQVAVKR</sequence>
<gene>
    <name evidence="1" type="ORF">N4261_01320</name>
</gene>
<protein>
    <submittedName>
        <fullName evidence="1">Uncharacterized protein</fullName>
    </submittedName>
</protein>
<proteinExistence type="predicted"/>
<name>A0ABY6B1N3_9BURK</name>
<keyword evidence="2" id="KW-1185">Reference proteome</keyword>